<evidence type="ECO:0000256" key="3">
    <source>
        <dbReference type="ARBA" id="ARBA00022501"/>
    </source>
</evidence>
<proteinExistence type="inferred from homology"/>
<keyword evidence="6" id="KW-0276">Fatty acid metabolism</keyword>
<dbReference type="Gene3D" id="3.40.30.10">
    <property type="entry name" value="Glutaredoxin"/>
    <property type="match status" value="1"/>
</dbReference>
<evidence type="ECO:0000256" key="1">
    <source>
        <dbReference type="ARBA" id="ARBA00004514"/>
    </source>
</evidence>
<evidence type="ECO:0000256" key="12">
    <source>
        <dbReference type="ARBA" id="ARBA00037965"/>
    </source>
</evidence>
<comment type="subcellular location">
    <subcellularLocation>
        <location evidence="1">Cytoplasm</location>
        <location evidence="1">Cytosol</location>
    </subcellularLocation>
</comment>
<evidence type="ECO:0000256" key="4">
    <source>
        <dbReference type="ARBA" id="ARBA00022516"/>
    </source>
</evidence>
<dbReference type="InterPro" id="IPR032801">
    <property type="entry name" value="PXL2A/B/C"/>
</dbReference>
<dbReference type="Pfam" id="PF13911">
    <property type="entry name" value="AhpC-TSA_2"/>
    <property type="match status" value="1"/>
</dbReference>
<evidence type="ECO:0000256" key="15">
    <source>
        <dbReference type="ARBA" id="ARBA00041838"/>
    </source>
</evidence>
<gene>
    <name evidence="18" type="ORF">PMACD_LOCUS11692</name>
</gene>
<evidence type="ECO:0000256" key="9">
    <source>
        <dbReference type="ARBA" id="ARBA00023098"/>
    </source>
</evidence>
<evidence type="ECO:0000256" key="2">
    <source>
        <dbReference type="ARBA" id="ARBA00022490"/>
    </source>
</evidence>
<comment type="function">
    <text evidence="11">Catalyzes the reduction of prostaglandin-ethanolamide H(2) (prostamide H(2)) to prostamide F(2alpha) with NADPH as proton donor. Also able to reduce prostaglandin H(2) to prostaglandin F(2alpha).</text>
</comment>
<evidence type="ECO:0000256" key="6">
    <source>
        <dbReference type="ARBA" id="ARBA00022832"/>
    </source>
</evidence>
<dbReference type="Proteomes" id="UP000663880">
    <property type="component" value="Unassembled WGS sequence"/>
</dbReference>
<keyword evidence="3" id="KW-0644">Prostaglandin metabolism</keyword>
<dbReference type="EC" id="1.11.1.20" evidence="13"/>
<accession>A0A821VBU0</accession>
<dbReference type="EMBL" id="CAJOBZ010000041">
    <property type="protein sequence ID" value="CAF4905867.1"/>
    <property type="molecule type" value="Genomic_DNA"/>
</dbReference>
<evidence type="ECO:0000313" key="18">
    <source>
        <dbReference type="EMBL" id="CAF4905867.1"/>
    </source>
</evidence>
<keyword evidence="7" id="KW-0521">NADP</keyword>
<evidence type="ECO:0000256" key="8">
    <source>
        <dbReference type="ARBA" id="ARBA00023002"/>
    </source>
</evidence>
<comment type="catalytic activity">
    <reaction evidence="16">
        <text>prostaglandin H2 + [thioredoxin]-dithiol = prostaglandin F2alpha + [thioredoxin]-disulfide</text>
        <dbReference type="Rhea" id="RHEA:28214"/>
        <dbReference type="Rhea" id="RHEA-COMP:10698"/>
        <dbReference type="Rhea" id="RHEA-COMP:10700"/>
        <dbReference type="ChEBI" id="CHEBI:29950"/>
        <dbReference type="ChEBI" id="CHEBI:50058"/>
        <dbReference type="ChEBI" id="CHEBI:57404"/>
        <dbReference type="ChEBI" id="CHEBI:57405"/>
        <dbReference type="EC" id="1.11.1.20"/>
    </reaction>
</comment>
<evidence type="ECO:0000256" key="5">
    <source>
        <dbReference type="ARBA" id="ARBA00022585"/>
    </source>
</evidence>
<evidence type="ECO:0000256" key="16">
    <source>
        <dbReference type="ARBA" id="ARBA00047917"/>
    </source>
</evidence>
<evidence type="ECO:0000256" key="7">
    <source>
        <dbReference type="ARBA" id="ARBA00022857"/>
    </source>
</evidence>
<dbReference type="PANTHER" id="PTHR28630">
    <property type="match status" value="1"/>
</dbReference>
<dbReference type="CDD" id="cd02970">
    <property type="entry name" value="PRX_like2"/>
    <property type="match status" value="1"/>
</dbReference>
<protein>
    <recommendedName>
        <fullName evidence="14">Prostamide/prostaglandin F synthase</fullName>
        <ecNumber evidence="13">1.11.1.20</ecNumber>
    </recommendedName>
    <alternativeName>
        <fullName evidence="15">Peroxiredoxin-like 2B</fullName>
    </alternativeName>
</protein>
<dbReference type="PANTHER" id="PTHR28630:SF29">
    <property type="entry name" value="PROSTAMIDE_PROSTAGLANDIN F SYNTHASE"/>
    <property type="match status" value="1"/>
</dbReference>
<keyword evidence="8" id="KW-0560">Oxidoreductase</keyword>
<keyword evidence="4" id="KW-0444">Lipid biosynthesis</keyword>
<name>A0A821VBU0_9NEOP</name>
<keyword evidence="5" id="KW-0643">Prostaglandin biosynthesis</keyword>
<dbReference type="SUPFAM" id="SSF52833">
    <property type="entry name" value="Thioredoxin-like"/>
    <property type="match status" value="1"/>
</dbReference>
<keyword evidence="2" id="KW-0963">Cytoplasm</keyword>
<comment type="similarity">
    <text evidence="12">Belongs to the peroxiredoxin-like PRXL2 family. Prostamide/prostaglandin F synthase subfamily.</text>
</comment>
<dbReference type="OrthoDB" id="40334at2759"/>
<organism evidence="18 19">
    <name type="scientific">Pieris macdunnoughi</name>
    <dbReference type="NCBI Taxonomy" id="345717"/>
    <lineage>
        <taxon>Eukaryota</taxon>
        <taxon>Metazoa</taxon>
        <taxon>Ecdysozoa</taxon>
        <taxon>Arthropoda</taxon>
        <taxon>Hexapoda</taxon>
        <taxon>Insecta</taxon>
        <taxon>Pterygota</taxon>
        <taxon>Neoptera</taxon>
        <taxon>Endopterygota</taxon>
        <taxon>Lepidoptera</taxon>
        <taxon>Glossata</taxon>
        <taxon>Ditrysia</taxon>
        <taxon>Papilionoidea</taxon>
        <taxon>Pieridae</taxon>
        <taxon>Pierinae</taxon>
        <taxon>Pieris</taxon>
    </lineage>
</organism>
<dbReference type="GO" id="GO:0001516">
    <property type="term" value="P:prostaglandin biosynthetic process"/>
    <property type="evidence" value="ECO:0007669"/>
    <property type="project" value="UniProtKB-KW"/>
</dbReference>
<keyword evidence="19" id="KW-1185">Reference proteome</keyword>
<keyword evidence="10" id="KW-0275">Fatty acid biosynthesis</keyword>
<evidence type="ECO:0000256" key="17">
    <source>
        <dbReference type="ARBA" id="ARBA00048626"/>
    </source>
</evidence>
<reference evidence="18" key="1">
    <citation type="submission" date="2021-02" db="EMBL/GenBank/DDBJ databases">
        <authorList>
            <person name="Steward A R."/>
        </authorList>
    </citation>
    <scope>NUCLEOTIDE SEQUENCE</scope>
</reference>
<dbReference type="AlphaFoldDB" id="A0A821VBU0"/>
<dbReference type="GO" id="GO:0005829">
    <property type="term" value="C:cytosol"/>
    <property type="evidence" value="ECO:0007669"/>
    <property type="project" value="UniProtKB-SubCell"/>
</dbReference>
<comment type="catalytic activity">
    <reaction evidence="17">
        <text>prostamide F2alpha + [thioredoxin]-disulfide = prostamide H2 + [thioredoxin]-dithiol</text>
        <dbReference type="Rhea" id="RHEA:26373"/>
        <dbReference type="Rhea" id="RHEA-COMP:10698"/>
        <dbReference type="Rhea" id="RHEA-COMP:10700"/>
        <dbReference type="ChEBI" id="CHEBI:29950"/>
        <dbReference type="ChEBI" id="CHEBI:50058"/>
        <dbReference type="ChEBI" id="CHEBI:53081"/>
        <dbReference type="ChEBI" id="CHEBI:53082"/>
        <dbReference type="EC" id="1.11.1.20"/>
    </reaction>
</comment>
<dbReference type="InterPro" id="IPR036249">
    <property type="entry name" value="Thioredoxin-like_sf"/>
</dbReference>
<evidence type="ECO:0000256" key="11">
    <source>
        <dbReference type="ARBA" id="ARBA00037117"/>
    </source>
</evidence>
<evidence type="ECO:0000313" key="19">
    <source>
        <dbReference type="Proteomes" id="UP000663880"/>
    </source>
</evidence>
<sequence>MDFDLTNIGSMKVVSLPGGETSELKNFWQDQNVAIVFFRRWGCMFCRLWAKELDDIAPVLKNNNIRLIGVGVEEAGSKEFIDGKYFDGELFYAEDRSIYQKLGFKRFNVVTILTSLLWKQSRDAIAKGNRMGLENDLVGDGLQNGGILLMKKGGKLICLGGDMKGDWVQTGGMLLVEKGGKLINHFKQTGPSDHLSNEEILKCFGLEHEYNAETMANKKREDMECSKRNPKPWLQCLAECPLAPIHMIWAERRCKSSQV</sequence>
<comment type="caution">
    <text evidence="18">The sequence shown here is derived from an EMBL/GenBank/DDBJ whole genome shotgun (WGS) entry which is preliminary data.</text>
</comment>
<evidence type="ECO:0000256" key="13">
    <source>
        <dbReference type="ARBA" id="ARBA00039126"/>
    </source>
</evidence>
<keyword evidence="9" id="KW-0443">Lipid metabolism</keyword>
<dbReference type="GO" id="GO:0047017">
    <property type="term" value="F:prostaglandin F synthase activity"/>
    <property type="evidence" value="ECO:0007669"/>
    <property type="project" value="TreeGrafter"/>
</dbReference>
<evidence type="ECO:0000256" key="14">
    <source>
        <dbReference type="ARBA" id="ARBA00040768"/>
    </source>
</evidence>
<evidence type="ECO:0000256" key="10">
    <source>
        <dbReference type="ARBA" id="ARBA00023160"/>
    </source>
</evidence>